<name>A0A0C6F9N1_9HYPH</name>
<dbReference type="AlphaFoldDB" id="A0A0C6F9N1"/>
<protein>
    <submittedName>
        <fullName evidence="1">Uncharacterized protein</fullName>
    </submittedName>
</protein>
<keyword evidence="1" id="KW-0614">Plasmid</keyword>
<accession>A0A0C6F9N1</accession>
<dbReference type="KEGG" id="maqu:Maq22A_1p36510"/>
<dbReference type="EMBL" id="AP014705">
    <property type="protein sequence ID" value="BAQ49506.1"/>
    <property type="molecule type" value="Genomic_DNA"/>
</dbReference>
<dbReference type="Proteomes" id="UP000061432">
    <property type="component" value="Plasmid pMaq22A_1p"/>
</dbReference>
<gene>
    <name evidence="1" type="ORF">Maq22A_1p36510</name>
</gene>
<reference evidence="1 2" key="1">
    <citation type="journal article" date="2015" name="Genome Announc.">
        <title>Complete Genome Sequence of Methylobacterium aquaticum Strain 22A, Isolated from Racomitrium japonicum Moss.</title>
        <authorList>
            <person name="Tani A."/>
            <person name="Ogura Y."/>
            <person name="Hayashi T."/>
            <person name="Kimbara K."/>
        </authorList>
    </citation>
    <scope>NUCLEOTIDE SEQUENCE [LARGE SCALE GENOMIC DNA]</scope>
    <source>
        <strain evidence="1 2">MA-22A</strain>
        <plasmid evidence="2">Plasmid pMaq22A_1p DNA</plasmid>
    </source>
</reference>
<sequence>MMIGFDNTVCTSGYRIDGAVTPTAQATFQSWYPANASAYWGCAPDAASSVFVERGQ</sequence>
<dbReference type="PATRIC" id="fig|270351.10.peg.6583"/>
<proteinExistence type="predicted"/>
<evidence type="ECO:0000313" key="1">
    <source>
        <dbReference type="EMBL" id="BAQ49506.1"/>
    </source>
</evidence>
<geneLocation type="plasmid" evidence="2">
    <name>pMaq22A_1p DNA</name>
</geneLocation>
<reference evidence="2" key="2">
    <citation type="submission" date="2015-01" db="EMBL/GenBank/DDBJ databases">
        <title>Complete genome sequence of Methylobacterium aquaticum strain 22A.</title>
        <authorList>
            <person name="Tani A."/>
            <person name="Ogura Y."/>
            <person name="Hayashi T."/>
        </authorList>
    </citation>
    <scope>NUCLEOTIDE SEQUENCE [LARGE SCALE GENOMIC DNA]</scope>
    <source>
        <strain evidence="2">MA-22A</strain>
        <plasmid evidence="2">Plasmid pMaq22A_1p DNA</plasmid>
    </source>
</reference>
<evidence type="ECO:0000313" key="2">
    <source>
        <dbReference type="Proteomes" id="UP000061432"/>
    </source>
</evidence>
<organism evidence="1 2">
    <name type="scientific">Methylobacterium aquaticum</name>
    <dbReference type="NCBI Taxonomy" id="270351"/>
    <lineage>
        <taxon>Bacteria</taxon>
        <taxon>Pseudomonadati</taxon>
        <taxon>Pseudomonadota</taxon>
        <taxon>Alphaproteobacteria</taxon>
        <taxon>Hyphomicrobiales</taxon>
        <taxon>Methylobacteriaceae</taxon>
        <taxon>Methylobacterium</taxon>
    </lineage>
</organism>